<sequence>MNDELLVEAEPAVGRDTMGAAFDADGLWKLANLPDLTARLTEASRAGGFEGVALVVASPDAEGAFLRLVEEGRRLASSELAPDSLGAFIVGLPERSSLPFRWTGHGEADEHPPVFEAGVLRDRGPLPVALSGICVPVRAGLRRVGGVLFLGRGRPELRSLDILALRIFSTSWFARYCQLEAVIGERGHVTPRERECLQLASNGLTSEAIARRLALSKHTVDHHLVSATVKLKAANRAHAIAESLRLGIVT</sequence>
<evidence type="ECO:0000313" key="2">
    <source>
        <dbReference type="Proteomes" id="UP001163223"/>
    </source>
</evidence>
<keyword evidence="2" id="KW-1185">Reference proteome</keyword>
<organism evidence="1 2">
    <name type="scientific">Antarcticirhabdus aurantiaca</name>
    <dbReference type="NCBI Taxonomy" id="2606717"/>
    <lineage>
        <taxon>Bacteria</taxon>
        <taxon>Pseudomonadati</taxon>
        <taxon>Pseudomonadota</taxon>
        <taxon>Alphaproteobacteria</taxon>
        <taxon>Hyphomicrobiales</taxon>
        <taxon>Aurantimonadaceae</taxon>
        <taxon>Antarcticirhabdus</taxon>
    </lineage>
</organism>
<dbReference type="EMBL" id="CP113520">
    <property type="protein sequence ID" value="WAJ29990.1"/>
    <property type="molecule type" value="Genomic_DNA"/>
</dbReference>
<name>A0ACD4NTF5_9HYPH</name>
<accession>A0ACD4NTF5</accession>
<dbReference type="Proteomes" id="UP001163223">
    <property type="component" value="Chromosome"/>
</dbReference>
<evidence type="ECO:0000313" key="1">
    <source>
        <dbReference type="EMBL" id="WAJ29990.1"/>
    </source>
</evidence>
<gene>
    <name evidence="1" type="ORF">OXU80_07205</name>
</gene>
<proteinExistence type="predicted"/>
<protein>
    <submittedName>
        <fullName evidence="1">Helix-turn-helix transcriptional regulator</fullName>
    </submittedName>
</protein>
<reference evidence="1" key="1">
    <citation type="submission" date="2022-11" db="EMBL/GenBank/DDBJ databases">
        <title>beta-Carotene-producing bacterium, Jeongeuplla avenae sp. nov., alleviates the salt stress of Arabidopsis seedlings.</title>
        <authorList>
            <person name="Jiang L."/>
            <person name="Lee J."/>
        </authorList>
    </citation>
    <scope>NUCLEOTIDE SEQUENCE</scope>
    <source>
        <strain evidence="1">DY_R2A_6</strain>
    </source>
</reference>